<feature type="signal peptide" evidence="3">
    <location>
        <begin position="1"/>
        <end position="23"/>
    </location>
</feature>
<comment type="caution">
    <text evidence="4">The sequence shown here is derived from an EMBL/GenBank/DDBJ whole genome shotgun (WGS) entry which is preliminary data.</text>
</comment>
<evidence type="ECO:0000313" key="5">
    <source>
        <dbReference type="Proteomes" id="UP000604046"/>
    </source>
</evidence>
<keyword evidence="5" id="KW-1185">Reference proteome</keyword>
<reference evidence="4" key="1">
    <citation type="submission" date="2021-02" db="EMBL/GenBank/DDBJ databases">
        <authorList>
            <person name="Dougan E. K."/>
            <person name="Rhodes N."/>
            <person name="Thang M."/>
            <person name="Chan C."/>
        </authorList>
    </citation>
    <scope>NUCLEOTIDE SEQUENCE</scope>
</reference>
<accession>A0A812SXV0</accession>
<evidence type="ECO:0000256" key="2">
    <source>
        <dbReference type="SAM" id="Phobius"/>
    </source>
</evidence>
<dbReference type="AlphaFoldDB" id="A0A812SXV0"/>
<organism evidence="4 5">
    <name type="scientific">Symbiodinium natans</name>
    <dbReference type="NCBI Taxonomy" id="878477"/>
    <lineage>
        <taxon>Eukaryota</taxon>
        <taxon>Sar</taxon>
        <taxon>Alveolata</taxon>
        <taxon>Dinophyceae</taxon>
        <taxon>Suessiales</taxon>
        <taxon>Symbiodiniaceae</taxon>
        <taxon>Symbiodinium</taxon>
    </lineage>
</organism>
<keyword evidence="2" id="KW-0812">Transmembrane</keyword>
<feature type="region of interest" description="Disordered" evidence="1">
    <location>
        <begin position="25"/>
        <end position="47"/>
    </location>
</feature>
<feature type="transmembrane region" description="Helical" evidence="2">
    <location>
        <begin position="60"/>
        <end position="80"/>
    </location>
</feature>
<sequence length="141" mass="15663">MRLLGAAVVALAAAVCLRQAAFSQPSSLRGHTPSFQQPRGESVNGAENGFAGRSANFESAMAIAAPGCAMSLALVTMMGYGRKQRAKWRKAVNSENRGRIGYRADRRPPLFGPEKPPHEKKRIYHYYCNKMYKVIRFDDKE</sequence>
<gene>
    <name evidence="4" type="ORF">SNAT2548_LOCUS27993</name>
</gene>
<dbReference type="OrthoDB" id="10299299at2759"/>
<evidence type="ECO:0000313" key="4">
    <source>
        <dbReference type="EMBL" id="CAE7499803.1"/>
    </source>
</evidence>
<proteinExistence type="predicted"/>
<feature type="chain" id="PRO_5032908346" evidence="3">
    <location>
        <begin position="24"/>
        <end position="141"/>
    </location>
</feature>
<name>A0A812SXV0_9DINO</name>
<keyword evidence="3" id="KW-0732">Signal</keyword>
<evidence type="ECO:0000256" key="1">
    <source>
        <dbReference type="SAM" id="MobiDB-lite"/>
    </source>
</evidence>
<protein>
    <submittedName>
        <fullName evidence="4">Uncharacterized protein</fullName>
    </submittedName>
</protein>
<keyword evidence="2" id="KW-0472">Membrane</keyword>
<dbReference type="EMBL" id="CAJNDS010002498">
    <property type="protein sequence ID" value="CAE7499803.1"/>
    <property type="molecule type" value="Genomic_DNA"/>
</dbReference>
<keyword evidence="2" id="KW-1133">Transmembrane helix</keyword>
<evidence type="ECO:0000256" key="3">
    <source>
        <dbReference type="SAM" id="SignalP"/>
    </source>
</evidence>
<feature type="compositionally biased region" description="Polar residues" evidence="1">
    <location>
        <begin position="25"/>
        <end position="39"/>
    </location>
</feature>
<dbReference type="Proteomes" id="UP000604046">
    <property type="component" value="Unassembled WGS sequence"/>
</dbReference>